<keyword evidence="2" id="KW-1185">Reference proteome</keyword>
<dbReference type="Proteomes" id="UP001148614">
    <property type="component" value="Unassembled WGS sequence"/>
</dbReference>
<dbReference type="VEuPathDB" id="FungiDB:F4678DRAFT_461581"/>
<dbReference type="EMBL" id="JANPWZ010001772">
    <property type="protein sequence ID" value="KAJ3563349.1"/>
    <property type="molecule type" value="Genomic_DNA"/>
</dbReference>
<organism evidence="1 2">
    <name type="scientific">Xylaria arbuscula</name>
    <dbReference type="NCBI Taxonomy" id="114810"/>
    <lineage>
        <taxon>Eukaryota</taxon>
        <taxon>Fungi</taxon>
        <taxon>Dikarya</taxon>
        <taxon>Ascomycota</taxon>
        <taxon>Pezizomycotina</taxon>
        <taxon>Sordariomycetes</taxon>
        <taxon>Xylariomycetidae</taxon>
        <taxon>Xylariales</taxon>
        <taxon>Xylariaceae</taxon>
        <taxon>Xylaria</taxon>
    </lineage>
</organism>
<comment type="caution">
    <text evidence="1">The sequence shown here is derived from an EMBL/GenBank/DDBJ whole genome shotgun (WGS) entry which is preliminary data.</text>
</comment>
<protein>
    <submittedName>
        <fullName evidence="1">Uncharacterized protein</fullName>
    </submittedName>
</protein>
<gene>
    <name evidence="1" type="ORF">NPX13_g8231</name>
</gene>
<dbReference type="AlphaFoldDB" id="A0A9W8N8T6"/>
<proteinExistence type="predicted"/>
<sequence>MSLSVYQERTDLSQWTVESYASPHETINFHSTTECAPSYSCEYEQHAIHGMHCSAQPTTQDCFGIVGFKGASKRIGDMVEEFLADLGSLEPFSYPMVVRESARRSEIQRRILRLPDNIKVRRNNAENHRIASWDGIKGLKDGGEDWKPQRDQYLASLRLDPGQMSSLRISDKEMLPAPKVKTYGESFNNGFHETKSPEGIMVQPKACRMSLGWP</sequence>
<evidence type="ECO:0000313" key="2">
    <source>
        <dbReference type="Proteomes" id="UP001148614"/>
    </source>
</evidence>
<evidence type="ECO:0000313" key="1">
    <source>
        <dbReference type="EMBL" id="KAJ3563349.1"/>
    </source>
</evidence>
<name>A0A9W8N8T6_9PEZI</name>
<reference evidence="1" key="1">
    <citation type="submission" date="2022-07" db="EMBL/GenBank/DDBJ databases">
        <title>Genome Sequence of Xylaria arbuscula.</title>
        <authorList>
            <person name="Buettner E."/>
        </authorList>
    </citation>
    <scope>NUCLEOTIDE SEQUENCE</scope>
    <source>
        <strain evidence="1">VT107</strain>
    </source>
</reference>
<accession>A0A9W8N8T6</accession>